<dbReference type="RefSeq" id="WP_092008806.1">
    <property type="nucleotide sequence ID" value="NZ_FOYW01000001.1"/>
</dbReference>
<accession>A0A1I6GYP3</accession>
<evidence type="ECO:0000313" key="1">
    <source>
        <dbReference type="EMBL" id="SFR47239.1"/>
    </source>
</evidence>
<dbReference type="InterPro" id="IPR021866">
    <property type="entry name" value="SpoIIAA-like"/>
</dbReference>
<evidence type="ECO:0000313" key="2">
    <source>
        <dbReference type="Proteomes" id="UP000198644"/>
    </source>
</evidence>
<dbReference type="Pfam" id="PF11964">
    <property type="entry name" value="SpoIIAA-like"/>
    <property type="match status" value="1"/>
</dbReference>
<name>A0A1I6GYP3_9GAMM</name>
<proteinExistence type="predicted"/>
<sequence>MLSVTVDEDNLIVILEPETPLSEVDFHTAAEVVDPVIEKHGQLNGLIVCTPSFHGWESFGALISHLRFVKNHHRDIARVAFVTDSFVGDIVRRVASHFVNAEIRSFPYDSHDVARRWVARANGA</sequence>
<dbReference type="EMBL" id="FOYW01000001">
    <property type="protein sequence ID" value="SFR47239.1"/>
    <property type="molecule type" value="Genomic_DNA"/>
</dbReference>
<dbReference type="AlphaFoldDB" id="A0A1I6GYP3"/>
<dbReference type="STRING" id="650891.SAMN05216203_0603"/>
<organism evidence="1 2">
    <name type="scientific">Marinobacter daqiaonensis</name>
    <dbReference type="NCBI Taxonomy" id="650891"/>
    <lineage>
        <taxon>Bacteria</taxon>
        <taxon>Pseudomonadati</taxon>
        <taxon>Pseudomonadota</taxon>
        <taxon>Gammaproteobacteria</taxon>
        <taxon>Pseudomonadales</taxon>
        <taxon>Marinobacteraceae</taxon>
        <taxon>Marinobacter</taxon>
    </lineage>
</organism>
<dbReference type="OrthoDB" id="9811577at2"/>
<dbReference type="Proteomes" id="UP000198644">
    <property type="component" value="Unassembled WGS sequence"/>
</dbReference>
<dbReference type="InterPro" id="IPR036513">
    <property type="entry name" value="STAS_dom_sf"/>
</dbReference>
<protein>
    <submittedName>
        <fullName evidence="1">SpoIIAA-like</fullName>
    </submittedName>
</protein>
<dbReference type="SUPFAM" id="SSF52091">
    <property type="entry name" value="SpoIIaa-like"/>
    <property type="match status" value="1"/>
</dbReference>
<gene>
    <name evidence="1" type="ORF">SAMN05216203_0603</name>
</gene>
<keyword evidence="2" id="KW-1185">Reference proteome</keyword>
<dbReference type="Gene3D" id="3.40.50.10600">
    <property type="entry name" value="SpoIIaa-like domains"/>
    <property type="match status" value="1"/>
</dbReference>
<reference evidence="2" key="1">
    <citation type="submission" date="2016-10" db="EMBL/GenBank/DDBJ databases">
        <authorList>
            <person name="Varghese N."/>
            <person name="Submissions S."/>
        </authorList>
    </citation>
    <scope>NUCLEOTIDE SEQUENCE [LARGE SCALE GENOMIC DNA]</scope>
    <source>
        <strain evidence="2">CGMCC 1.9167</strain>
    </source>
</reference>
<dbReference type="InterPro" id="IPR038396">
    <property type="entry name" value="SpoIIAA-like_sf"/>
</dbReference>